<dbReference type="Proteomes" id="UP001234216">
    <property type="component" value="Unassembled WGS sequence"/>
</dbReference>
<feature type="transmembrane region" description="Helical" evidence="1">
    <location>
        <begin position="40"/>
        <end position="61"/>
    </location>
</feature>
<evidence type="ECO:0000313" key="3">
    <source>
        <dbReference type="Proteomes" id="UP001234216"/>
    </source>
</evidence>
<organism evidence="2 3">
    <name type="scientific">Streptomyces canus</name>
    <dbReference type="NCBI Taxonomy" id="58343"/>
    <lineage>
        <taxon>Bacteria</taxon>
        <taxon>Bacillati</taxon>
        <taxon>Actinomycetota</taxon>
        <taxon>Actinomycetes</taxon>
        <taxon>Kitasatosporales</taxon>
        <taxon>Streptomycetaceae</taxon>
        <taxon>Streptomyces</taxon>
        <taxon>Streptomyces aurantiacus group</taxon>
    </lineage>
</organism>
<name>A0AAW8FFT3_9ACTN</name>
<keyword evidence="1" id="KW-0472">Membrane</keyword>
<dbReference type="RefSeq" id="WP_306976868.1">
    <property type="nucleotide sequence ID" value="NZ_JAUSZV010000005.1"/>
</dbReference>
<dbReference type="EMBL" id="JAUSZV010000005">
    <property type="protein sequence ID" value="MDQ0907930.1"/>
    <property type="molecule type" value="Genomic_DNA"/>
</dbReference>
<feature type="transmembrane region" description="Helical" evidence="1">
    <location>
        <begin position="6"/>
        <end position="28"/>
    </location>
</feature>
<dbReference type="AlphaFoldDB" id="A0AAW8FFT3"/>
<evidence type="ECO:0000256" key="1">
    <source>
        <dbReference type="SAM" id="Phobius"/>
    </source>
</evidence>
<keyword evidence="1" id="KW-1133">Transmembrane helix</keyword>
<comment type="caution">
    <text evidence="2">The sequence shown here is derived from an EMBL/GenBank/DDBJ whole genome shotgun (WGS) entry which is preliminary data.</text>
</comment>
<gene>
    <name evidence="2" type="ORF">QFZ22_003915</name>
</gene>
<keyword evidence="1" id="KW-0812">Transmembrane</keyword>
<feature type="transmembrane region" description="Helical" evidence="1">
    <location>
        <begin position="112"/>
        <end position="136"/>
    </location>
</feature>
<reference evidence="2" key="1">
    <citation type="submission" date="2023-07" db="EMBL/GenBank/DDBJ databases">
        <title>Comparative genomics of wheat-associated soil bacteria to identify genetic determinants of phenazine resistance.</title>
        <authorList>
            <person name="Mouncey N."/>
        </authorList>
    </citation>
    <scope>NUCLEOTIDE SEQUENCE</scope>
    <source>
        <strain evidence="2">V4I22</strain>
    </source>
</reference>
<sequence length="152" mass="16530">MVSLFAFFGPPAITLLLFAVGALPYALWVTRRKPSRQARWAVIGIVAAIAAYGAGTVYGLAFTNPLEVCGEKTGDGVYMDVGRDYSLTSVSVDSFPPSITCHWTSGHSTEQVWFWASPLLYAGLACFAVCIALLLINRCKYRKASRDNKLDA</sequence>
<protein>
    <submittedName>
        <fullName evidence="2">Amino acid permease</fullName>
    </submittedName>
</protein>
<accession>A0AAW8FFT3</accession>
<evidence type="ECO:0000313" key="2">
    <source>
        <dbReference type="EMBL" id="MDQ0907930.1"/>
    </source>
</evidence>
<proteinExistence type="predicted"/>